<evidence type="ECO:0000313" key="9">
    <source>
        <dbReference type="EMBL" id="CAB4878379.1"/>
    </source>
</evidence>
<dbReference type="GO" id="GO:0009252">
    <property type="term" value="P:peptidoglycan biosynthetic process"/>
    <property type="evidence" value="ECO:0007669"/>
    <property type="project" value="UniProtKB-UniPathway"/>
</dbReference>
<dbReference type="PANTHER" id="PTHR43692">
    <property type="entry name" value="UDP-N-ACETYLMURAMOYLALANINE--D-GLUTAMATE LIGASE"/>
    <property type="match status" value="1"/>
</dbReference>
<proteinExistence type="inferred from homology"/>
<evidence type="ECO:0000256" key="2">
    <source>
        <dbReference type="ARBA" id="ARBA00004752"/>
    </source>
</evidence>
<dbReference type="GO" id="GO:0005737">
    <property type="term" value="C:cytoplasm"/>
    <property type="evidence" value="ECO:0007669"/>
    <property type="project" value="UniProtKB-SubCell"/>
</dbReference>
<dbReference type="InterPro" id="IPR036615">
    <property type="entry name" value="Mur_ligase_C_dom_sf"/>
</dbReference>
<dbReference type="SUPFAM" id="SSF51984">
    <property type="entry name" value="MurCD N-terminal domain"/>
    <property type="match status" value="1"/>
</dbReference>
<gene>
    <name evidence="9" type="ORF">UFOPK3376_01269</name>
</gene>
<evidence type="ECO:0000259" key="8">
    <source>
        <dbReference type="Pfam" id="PF08245"/>
    </source>
</evidence>
<dbReference type="UniPathway" id="UPA00219"/>
<keyword evidence="3" id="KW-0963">Cytoplasm</keyword>
<dbReference type="Gene3D" id="3.40.1190.10">
    <property type="entry name" value="Mur-like, catalytic domain"/>
    <property type="match status" value="1"/>
</dbReference>
<dbReference type="SUPFAM" id="SSF53623">
    <property type="entry name" value="MurD-like peptide ligases, catalytic domain"/>
    <property type="match status" value="1"/>
</dbReference>
<evidence type="ECO:0000256" key="1">
    <source>
        <dbReference type="ARBA" id="ARBA00004496"/>
    </source>
</evidence>
<dbReference type="GO" id="GO:0008360">
    <property type="term" value="P:regulation of cell shape"/>
    <property type="evidence" value="ECO:0007669"/>
    <property type="project" value="InterPro"/>
</dbReference>
<dbReference type="Gene3D" id="3.40.50.720">
    <property type="entry name" value="NAD(P)-binding Rossmann-like Domain"/>
    <property type="match status" value="1"/>
</dbReference>
<evidence type="ECO:0000256" key="5">
    <source>
        <dbReference type="ARBA" id="ARBA00022741"/>
    </source>
</evidence>
<organism evidence="9">
    <name type="scientific">freshwater metagenome</name>
    <dbReference type="NCBI Taxonomy" id="449393"/>
    <lineage>
        <taxon>unclassified sequences</taxon>
        <taxon>metagenomes</taxon>
        <taxon>ecological metagenomes</taxon>
    </lineage>
</organism>
<dbReference type="InterPro" id="IPR005762">
    <property type="entry name" value="MurD"/>
</dbReference>
<dbReference type="Gene3D" id="3.90.190.20">
    <property type="entry name" value="Mur ligase, C-terminal domain"/>
    <property type="match status" value="1"/>
</dbReference>
<evidence type="ECO:0000259" key="7">
    <source>
        <dbReference type="Pfam" id="PF02875"/>
    </source>
</evidence>
<protein>
    <submittedName>
        <fullName evidence="9">Unannotated protein</fullName>
    </submittedName>
</protein>
<dbReference type="GO" id="GO:0008764">
    <property type="term" value="F:UDP-N-acetylmuramoylalanine-D-glutamate ligase activity"/>
    <property type="evidence" value="ECO:0007669"/>
    <property type="project" value="UniProtKB-EC"/>
</dbReference>
<sequence>MARVLVYGVAIAGRAAIRGLLQRGYHVVAADDAVDPAKIAVADEFGVELVASPDADTIQRLVTDCDFVAPAPGVPETHAVVMAALAMGRPLRTEIDLAYEWEQQRSGGPRPMLAVTGTDGKTTTTLLATEMLHAAGLRAMAVGNTDVPLVEAIDDDTLDVFVVECTSFRLSWTTCFRAEAAVWLNLAPDHLNWHRDMASYEAAKARLWMHQRCDDVAIGFVDDAAVMRQLANAPGRRLTFGLTGADYHCLSLPAVGGTLMGPMGPICSVAEMRRALPHDITNALAAAALVQQSGLADTAAIASAVRTFVGPAHRIEPIGEAGGVRWYNDSKATTPHAALTAIRAFDHLVLIAGGRNKGLDLASLAGEPARMRGVVAIGESADIVSSAFAGLCPVRRADSMAEAVALAGDMAHTGDAVVLSPGCASFDWYPEGGYPARGDDFRRCVQARLATTHHGSEGAAP</sequence>
<dbReference type="EMBL" id="CAFBLP010000026">
    <property type="protein sequence ID" value="CAB4878379.1"/>
    <property type="molecule type" value="Genomic_DNA"/>
</dbReference>
<dbReference type="SUPFAM" id="SSF53244">
    <property type="entry name" value="MurD-like peptide ligases, peptide-binding domain"/>
    <property type="match status" value="1"/>
</dbReference>
<reference evidence="9" key="1">
    <citation type="submission" date="2020-05" db="EMBL/GenBank/DDBJ databases">
        <authorList>
            <person name="Chiriac C."/>
            <person name="Salcher M."/>
            <person name="Ghai R."/>
            <person name="Kavagutti S V."/>
        </authorList>
    </citation>
    <scope>NUCLEOTIDE SEQUENCE</scope>
</reference>
<dbReference type="PANTHER" id="PTHR43692:SF1">
    <property type="entry name" value="UDP-N-ACETYLMURAMOYLALANINE--D-GLUTAMATE LIGASE"/>
    <property type="match status" value="1"/>
</dbReference>
<dbReference type="NCBIfam" id="TIGR01087">
    <property type="entry name" value="murD"/>
    <property type="match status" value="1"/>
</dbReference>
<feature type="domain" description="Mur ligase C-terminal" evidence="7">
    <location>
        <begin position="313"/>
        <end position="421"/>
    </location>
</feature>
<keyword evidence="6" id="KW-0067">ATP-binding</keyword>
<comment type="subcellular location">
    <subcellularLocation>
        <location evidence="1">Cytoplasm</location>
    </subcellularLocation>
</comment>
<dbReference type="Pfam" id="PF08245">
    <property type="entry name" value="Mur_ligase_M"/>
    <property type="match status" value="1"/>
</dbReference>
<dbReference type="InterPro" id="IPR004101">
    <property type="entry name" value="Mur_ligase_C"/>
</dbReference>
<dbReference type="GO" id="GO:0051301">
    <property type="term" value="P:cell division"/>
    <property type="evidence" value="ECO:0007669"/>
    <property type="project" value="InterPro"/>
</dbReference>
<dbReference type="Pfam" id="PF02875">
    <property type="entry name" value="Mur_ligase_C"/>
    <property type="match status" value="1"/>
</dbReference>
<keyword evidence="4" id="KW-0436">Ligase</keyword>
<evidence type="ECO:0000256" key="4">
    <source>
        <dbReference type="ARBA" id="ARBA00022598"/>
    </source>
</evidence>
<accession>A0A6J7ECX5</accession>
<feature type="domain" description="Mur ligase central" evidence="8">
    <location>
        <begin position="115"/>
        <end position="289"/>
    </location>
</feature>
<dbReference type="AlphaFoldDB" id="A0A6J7ECX5"/>
<keyword evidence="5" id="KW-0547">Nucleotide-binding</keyword>
<dbReference type="InterPro" id="IPR013221">
    <property type="entry name" value="Mur_ligase_cen"/>
</dbReference>
<dbReference type="HAMAP" id="MF_00639">
    <property type="entry name" value="MurD"/>
    <property type="match status" value="1"/>
</dbReference>
<dbReference type="InterPro" id="IPR036565">
    <property type="entry name" value="Mur-like_cat_sf"/>
</dbReference>
<dbReference type="GO" id="GO:0005524">
    <property type="term" value="F:ATP binding"/>
    <property type="evidence" value="ECO:0007669"/>
    <property type="project" value="UniProtKB-KW"/>
</dbReference>
<evidence type="ECO:0000256" key="3">
    <source>
        <dbReference type="ARBA" id="ARBA00022490"/>
    </source>
</evidence>
<name>A0A6J7ECX5_9ZZZZ</name>
<comment type="pathway">
    <text evidence="2">Cell wall biogenesis; peptidoglycan biosynthesis.</text>
</comment>
<evidence type="ECO:0000256" key="6">
    <source>
        <dbReference type="ARBA" id="ARBA00022840"/>
    </source>
</evidence>